<feature type="region of interest" description="Disordered" evidence="2">
    <location>
        <begin position="416"/>
        <end position="445"/>
    </location>
</feature>
<feature type="DNA-binding region" description="HMG box" evidence="1">
    <location>
        <begin position="58"/>
        <end position="126"/>
    </location>
</feature>
<keyword evidence="1" id="KW-0238">DNA-binding</keyword>
<dbReference type="InterPro" id="IPR036910">
    <property type="entry name" value="HMG_box_dom_sf"/>
</dbReference>
<keyword evidence="5" id="KW-1185">Reference proteome</keyword>
<evidence type="ECO:0000313" key="4">
    <source>
        <dbReference type="EMBL" id="KAJ2776522.1"/>
    </source>
</evidence>
<name>A0A9W8H0Z7_9FUNG</name>
<feature type="compositionally biased region" description="Low complexity" evidence="2">
    <location>
        <begin position="426"/>
        <end position="445"/>
    </location>
</feature>
<proteinExistence type="predicted"/>
<keyword evidence="1" id="KW-0539">Nucleus</keyword>
<evidence type="ECO:0000259" key="3">
    <source>
        <dbReference type="PROSITE" id="PS50118"/>
    </source>
</evidence>
<dbReference type="AlphaFoldDB" id="A0A9W8H0Z7"/>
<dbReference type="PROSITE" id="PS50118">
    <property type="entry name" value="HMG_BOX_2"/>
    <property type="match status" value="1"/>
</dbReference>
<dbReference type="EMBL" id="JANBUM010000487">
    <property type="protein sequence ID" value="KAJ2776522.1"/>
    <property type="molecule type" value="Genomic_DNA"/>
</dbReference>
<sequence length="445" mass="48486">MEHKVRQFYSAEGASFIEHVPGHCLVFIPNSTSVDYLLHELRRVRQPRRRNKQPKDKSNKPTNSFIKYRNHKIVELKRLHPEISQTEISRMAGECWRTEPEELKDAFRKLYQEEKRVYDMNKSKSTNTESEVGSDGEAMSDTMSRSSVAPLTSDVHDPMAGSSTNGLGYGLGLGLGLGLGVDGNPIGFNAGRRRSHTLPPGGFTRSGTKRRISQEFRKHLASKKTSAYMNAKANNAGVPAAGMFADVMQPYPNPSQQMPSQYEFTFTPPQIETCASSSTMGSGSPYMGCETASPMALPLNPNFPIADFTTTDSSAVAASQSMHHHTRSLTSISAPLPIDTSVFAADNGFGSFVPNPASIAKSLADSSIGVSLPMIDTTNLGVFSNDGMNISAFSTGYLSADPTPWPLHADPTPWPLQSTYSMLPETSGTSQQQTQQFSQQPPHAL</sequence>
<dbReference type="OrthoDB" id="6247875at2759"/>
<dbReference type="GO" id="GO:0003677">
    <property type="term" value="F:DNA binding"/>
    <property type="evidence" value="ECO:0007669"/>
    <property type="project" value="UniProtKB-UniRule"/>
</dbReference>
<evidence type="ECO:0000256" key="2">
    <source>
        <dbReference type="SAM" id="MobiDB-lite"/>
    </source>
</evidence>
<dbReference type="Gene3D" id="1.10.30.10">
    <property type="entry name" value="High mobility group box domain"/>
    <property type="match status" value="1"/>
</dbReference>
<protein>
    <recommendedName>
        <fullName evidence="3">HMG box domain-containing protein</fullName>
    </recommendedName>
</protein>
<comment type="caution">
    <text evidence="4">The sequence shown here is derived from an EMBL/GenBank/DDBJ whole genome shotgun (WGS) entry which is preliminary data.</text>
</comment>
<dbReference type="Pfam" id="PF00505">
    <property type="entry name" value="HMG_box"/>
    <property type="match status" value="1"/>
</dbReference>
<evidence type="ECO:0000313" key="5">
    <source>
        <dbReference type="Proteomes" id="UP001140172"/>
    </source>
</evidence>
<dbReference type="SMART" id="SM00398">
    <property type="entry name" value="HMG"/>
    <property type="match status" value="1"/>
</dbReference>
<dbReference type="Proteomes" id="UP001140172">
    <property type="component" value="Unassembled WGS sequence"/>
</dbReference>
<feature type="compositionally biased region" description="Polar residues" evidence="2">
    <location>
        <begin position="141"/>
        <end position="150"/>
    </location>
</feature>
<reference evidence="4" key="1">
    <citation type="submission" date="2022-07" db="EMBL/GenBank/DDBJ databases">
        <title>Phylogenomic reconstructions and comparative analyses of Kickxellomycotina fungi.</title>
        <authorList>
            <person name="Reynolds N.K."/>
            <person name="Stajich J.E."/>
            <person name="Barry K."/>
            <person name="Grigoriev I.V."/>
            <person name="Crous P."/>
            <person name="Smith M.E."/>
        </authorList>
    </citation>
    <scope>NUCLEOTIDE SEQUENCE</scope>
    <source>
        <strain evidence="4">BCRC 34489</strain>
    </source>
</reference>
<dbReference type="InterPro" id="IPR009071">
    <property type="entry name" value="HMG_box_dom"/>
</dbReference>
<organism evidence="4 5">
    <name type="scientific">Coemansia interrupta</name>
    <dbReference type="NCBI Taxonomy" id="1126814"/>
    <lineage>
        <taxon>Eukaryota</taxon>
        <taxon>Fungi</taxon>
        <taxon>Fungi incertae sedis</taxon>
        <taxon>Zoopagomycota</taxon>
        <taxon>Kickxellomycotina</taxon>
        <taxon>Kickxellomycetes</taxon>
        <taxon>Kickxellales</taxon>
        <taxon>Kickxellaceae</taxon>
        <taxon>Coemansia</taxon>
    </lineage>
</organism>
<feature type="region of interest" description="Disordered" evidence="2">
    <location>
        <begin position="121"/>
        <end position="159"/>
    </location>
</feature>
<dbReference type="GO" id="GO:0005634">
    <property type="term" value="C:nucleus"/>
    <property type="evidence" value="ECO:0007669"/>
    <property type="project" value="UniProtKB-UniRule"/>
</dbReference>
<accession>A0A9W8H0Z7</accession>
<evidence type="ECO:0000256" key="1">
    <source>
        <dbReference type="PROSITE-ProRule" id="PRU00267"/>
    </source>
</evidence>
<gene>
    <name evidence="4" type="ORF">GGI15_004819</name>
</gene>
<dbReference type="CDD" id="cd01389">
    <property type="entry name" value="HMG-box_ROX1-like"/>
    <property type="match status" value="1"/>
</dbReference>
<feature type="domain" description="HMG box" evidence="3">
    <location>
        <begin position="58"/>
        <end position="126"/>
    </location>
</feature>
<feature type="region of interest" description="Disordered" evidence="2">
    <location>
        <begin position="190"/>
        <end position="211"/>
    </location>
</feature>
<dbReference type="SUPFAM" id="SSF47095">
    <property type="entry name" value="HMG-box"/>
    <property type="match status" value="1"/>
</dbReference>